<organism evidence="1 3">
    <name type="scientific">Medicago truncatula</name>
    <name type="common">Barrel medic</name>
    <name type="synonym">Medicago tribuloides</name>
    <dbReference type="NCBI Taxonomy" id="3880"/>
    <lineage>
        <taxon>Eukaryota</taxon>
        <taxon>Viridiplantae</taxon>
        <taxon>Streptophyta</taxon>
        <taxon>Embryophyta</taxon>
        <taxon>Tracheophyta</taxon>
        <taxon>Spermatophyta</taxon>
        <taxon>Magnoliopsida</taxon>
        <taxon>eudicotyledons</taxon>
        <taxon>Gunneridae</taxon>
        <taxon>Pentapetalae</taxon>
        <taxon>rosids</taxon>
        <taxon>fabids</taxon>
        <taxon>Fabales</taxon>
        <taxon>Fabaceae</taxon>
        <taxon>Papilionoideae</taxon>
        <taxon>50 kb inversion clade</taxon>
        <taxon>NPAAA clade</taxon>
        <taxon>Hologalegina</taxon>
        <taxon>IRL clade</taxon>
        <taxon>Trifolieae</taxon>
        <taxon>Medicago</taxon>
    </lineage>
</organism>
<reference evidence="2" key="3">
    <citation type="submission" date="2015-04" db="UniProtKB">
        <authorList>
            <consortium name="EnsemblPlants"/>
        </authorList>
    </citation>
    <scope>IDENTIFICATION</scope>
    <source>
        <strain evidence="2">cv. Jemalong A17</strain>
    </source>
</reference>
<gene>
    <name evidence="1" type="ordered locus">MTR_8g063340</name>
</gene>
<evidence type="ECO:0000313" key="3">
    <source>
        <dbReference type="Proteomes" id="UP000002051"/>
    </source>
</evidence>
<dbReference type="HOGENOM" id="CLU_3053458_0_0_1"/>
<evidence type="ECO:0000313" key="2">
    <source>
        <dbReference type="EnsemblPlants" id="AET03152"/>
    </source>
</evidence>
<dbReference type="PaxDb" id="3880-AET03152"/>
<evidence type="ECO:0000313" key="1">
    <source>
        <dbReference type="EMBL" id="AET03152.1"/>
    </source>
</evidence>
<dbReference type="AlphaFoldDB" id="G7LFH3"/>
<dbReference type="EMBL" id="CM001224">
    <property type="protein sequence ID" value="AET03152.1"/>
    <property type="molecule type" value="Genomic_DNA"/>
</dbReference>
<proteinExistence type="predicted"/>
<reference evidence="1 3" key="2">
    <citation type="journal article" date="2014" name="BMC Genomics">
        <title>An improved genome release (version Mt4.0) for the model legume Medicago truncatula.</title>
        <authorList>
            <person name="Tang H."/>
            <person name="Krishnakumar V."/>
            <person name="Bidwell S."/>
            <person name="Rosen B."/>
            <person name="Chan A."/>
            <person name="Zhou S."/>
            <person name="Gentzbittel L."/>
            <person name="Childs K.L."/>
            <person name="Yandell M."/>
            <person name="Gundlach H."/>
            <person name="Mayer K.F."/>
            <person name="Schwartz D.C."/>
            <person name="Town C.D."/>
        </authorList>
    </citation>
    <scope>GENOME REANNOTATION</scope>
    <source>
        <strain evidence="2 3">cv. Jemalong A17</strain>
    </source>
</reference>
<reference evidence="1 3" key="1">
    <citation type="journal article" date="2011" name="Nature">
        <title>The Medicago genome provides insight into the evolution of rhizobial symbioses.</title>
        <authorList>
            <person name="Young N.D."/>
            <person name="Debelle F."/>
            <person name="Oldroyd G.E."/>
            <person name="Geurts R."/>
            <person name="Cannon S.B."/>
            <person name="Udvardi M.K."/>
            <person name="Benedito V.A."/>
            <person name="Mayer K.F."/>
            <person name="Gouzy J."/>
            <person name="Schoof H."/>
            <person name="Van de Peer Y."/>
            <person name="Proost S."/>
            <person name="Cook D.R."/>
            <person name="Meyers B.C."/>
            <person name="Spannagl M."/>
            <person name="Cheung F."/>
            <person name="De Mita S."/>
            <person name="Krishnakumar V."/>
            <person name="Gundlach H."/>
            <person name="Zhou S."/>
            <person name="Mudge J."/>
            <person name="Bharti A.K."/>
            <person name="Murray J.D."/>
            <person name="Naoumkina M.A."/>
            <person name="Rosen B."/>
            <person name="Silverstein K.A."/>
            <person name="Tang H."/>
            <person name="Rombauts S."/>
            <person name="Zhao P.X."/>
            <person name="Zhou P."/>
            <person name="Barbe V."/>
            <person name="Bardou P."/>
            <person name="Bechner M."/>
            <person name="Bellec A."/>
            <person name="Berger A."/>
            <person name="Berges H."/>
            <person name="Bidwell S."/>
            <person name="Bisseling T."/>
            <person name="Choisne N."/>
            <person name="Couloux A."/>
            <person name="Denny R."/>
            <person name="Deshpande S."/>
            <person name="Dai X."/>
            <person name="Doyle J.J."/>
            <person name="Dudez A.M."/>
            <person name="Farmer A.D."/>
            <person name="Fouteau S."/>
            <person name="Franken C."/>
            <person name="Gibelin C."/>
            <person name="Gish J."/>
            <person name="Goldstein S."/>
            <person name="Gonzalez A.J."/>
            <person name="Green P.J."/>
            <person name="Hallab A."/>
            <person name="Hartog M."/>
            <person name="Hua A."/>
            <person name="Humphray S.J."/>
            <person name="Jeong D.H."/>
            <person name="Jing Y."/>
            <person name="Jocker A."/>
            <person name="Kenton S.M."/>
            <person name="Kim D.J."/>
            <person name="Klee K."/>
            <person name="Lai H."/>
            <person name="Lang C."/>
            <person name="Lin S."/>
            <person name="Macmil S.L."/>
            <person name="Magdelenat G."/>
            <person name="Matthews L."/>
            <person name="McCorrison J."/>
            <person name="Monaghan E.L."/>
            <person name="Mun J.H."/>
            <person name="Najar F.Z."/>
            <person name="Nicholson C."/>
            <person name="Noirot C."/>
            <person name="O'Bleness M."/>
            <person name="Paule C.R."/>
            <person name="Poulain J."/>
            <person name="Prion F."/>
            <person name="Qin B."/>
            <person name="Qu C."/>
            <person name="Retzel E.F."/>
            <person name="Riddle C."/>
            <person name="Sallet E."/>
            <person name="Samain S."/>
            <person name="Samson N."/>
            <person name="Sanders I."/>
            <person name="Saurat O."/>
            <person name="Scarpelli C."/>
            <person name="Schiex T."/>
            <person name="Segurens B."/>
            <person name="Severin A.J."/>
            <person name="Sherrier D.J."/>
            <person name="Shi R."/>
            <person name="Sims S."/>
            <person name="Singer S.R."/>
            <person name="Sinharoy S."/>
            <person name="Sterck L."/>
            <person name="Viollet A."/>
            <person name="Wang B.B."/>
            <person name="Wang K."/>
            <person name="Wang M."/>
            <person name="Wang X."/>
            <person name="Warfsmann J."/>
            <person name="Weissenbach J."/>
            <person name="White D.D."/>
            <person name="White J.D."/>
            <person name="Wiley G.B."/>
            <person name="Wincker P."/>
            <person name="Xing Y."/>
            <person name="Yang L."/>
            <person name="Yao Z."/>
            <person name="Ying F."/>
            <person name="Zhai J."/>
            <person name="Zhou L."/>
            <person name="Zuber A."/>
            <person name="Denarie J."/>
            <person name="Dixon R.A."/>
            <person name="May G.D."/>
            <person name="Schwartz D.C."/>
            <person name="Rogers J."/>
            <person name="Quetier F."/>
            <person name="Town C.D."/>
            <person name="Roe B.A."/>
        </authorList>
    </citation>
    <scope>NUCLEOTIDE SEQUENCE [LARGE SCALE GENOMIC DNA]</scope>
    <source>
        <strain evidence="1">A17</strain>
        <strain evidence="2 3">cv. Jemalong A17</strain>
    </source>
</reference>
<dbReference type="EnsemblPlants" id="AET03152">
    <property type="protein sequence ID" value="AET03152"/>
    <property type="gene ID" value="MTR_8g063340"/>
</dbReference>
<name>G7LFH3_MEDTR</name>
<sequence length="54" mass="6152">MYYISSPTNNTIHSSTPYDLYLQAYPLNQVSSKSDCLRYKSPKKSVALLVYKSS</sequence>
<dbReference type="Proteomes" id="UP000002051">
    <property type="component" value="Chromosome 8"/>
</dbReference>
<accession>G7LFH3</accession>
<keyword evidence="3" id="KW-1185">Reference proteome</keyword>
<protein>
    <submittedName>
        <fullName evidence="1 2">Uncharacterized protein</fullName>
    </submittedName>
</protein>